<comment type="similarity">
    <text evidence="2">Belongs to the PET117 family.</text>
</comment>
<name>A0A667WFH7_9TELE</name>
<reference evidence="6" key="2">
    <citation type="submission" date="2025-08" db="UniProtKB">
        <authorList>
            <consortium name="Ensembl"/>
        </authorList>
    </citation>
    <scope>IDENTIFICATION</scope>
</reference>
<reference evidence="6" key="1">
    <citation type="submission" date="2019-06" db="EMBL/GenBank/DDBJ databases">
        <authorList>
            <consortium name="Wellcome Sanger Institute Data Sharing"/>
        </authorList>
    </citation>
    <scope>NUCLEOTIDE SEQUENCE [LARGE SCALE GENOMIC DNA]</scope>
</reference>
<dbReference type="PANTHER" id="PTHR28163:SF1">
    <property type="entry name" value="PROTEIN PET117 HOMOLOG, MITOCHONDRIAL"/>
    <property type="match status" value="1"/>
</dbReference>
<evidence type="ECO:0000256" key="4">
    <source>
        <dbReference type="ARBA" id="ARBA00023128"/>
    </source>
</evidence>
<organism evidence="6 7">
    <name type="scientific">Myripristis murdjan</name>
    <name type="common">pinecone soldierfish</name>
    <dbReference type="NCBI Taxonomy" id="586833"/>
    <lineage>
        <taxon>Eukaryota</taxon>
        <taxon>Metazoa</taxon>
        <taxon>Chordata</taxon>
        <taxon>Craniata</taxon>
        <taxon>Vertebrata</taxon>
        <taxon>Euteleostomi</taxon>
        <taxon>Actinopterygii</taxon>
        <taxon>Neopterygii</taxon>
        <taxon>Teleostei</taxon>
        <taxon>Neoteleostei</taxon>
        <taxon>Acanthomorphata</taxon>
        <taxon>Holocentriformes</taxon>
        <taxon>Holocentridae</taxon>
        <taxon>Myripristis</taxon>
    </lineage>
</organism>
<evidence type="ECO:0000256" key="2">
    <source>
        <dbReference type="ARBA" id="ARBA00008197"/>
    </source>
</evidence>
<evidence type="ECO:0000313" key="6">
    <source>
        <dbReference type="Ensembl" id="ENSMMDP00005000113.1"/>
    </source>
</evidence>
<evidence type="ECO:0000256" key="5">
    <source>
        <dbReference type="SAM" id="SignalP"/>
    </source>
</evidence>
<evidence type="ECO:0008006" key="8">
    <source>
        <dbReference type="Google" id="ProtNLM"/>
    </source>
</evidence>
<dbReference type="GeneTree" id="ENSGT00520000059926"/>
<dbReference type="InParanoid" id="A0A667WFH7"/>
<comment type="subcellular location">
    <subcellularLocation>
        <location evidence="1">Mitochondrion</location>
    </subcellularLocation>
</comment>
<proteinExistence type="inferred from homology"/>
<keyword evidence="3" id="KW-0809">Transit peptide</keyword>
<dbReference type="InterPro" id="IPR031568">
    <property type="entry name" value="Pet117"/>
</dbReference>
<feature type="chain" id="PRO_5025639735" description="PET117 cytochrome c oxidase chaperone" evidence="5">
    <location>
        <begin position="23"/>
        <end position="89"/>
    </location>
</feature>
<dbReference type="PANTHER" id="PTHR28163">
    <property type="entry name" value="PROTEIN PET117 HOMOLOG, MITOCHONDRIAL"/>
    <property type="match status" value="1"/>
</dbReference>
<dbReference type="AlphaFoldDB" id="A0A667WFH7"/>
<reference evidence="6" key="3">
    <citation type="submission" date="2025-09" db="UniProtKB">
        <authorList>
            <consortium name="Ensembl"/>
        </authorList>
    </citation>
    <scope>IDENTIFICATION</scope>
</reference>
<dbReference type="GO" id="GO:0033617">
    <property type="term" value="P:mitochondrial respiratory chain complex IV assembly"/>
    <property type="evidence" value="ECO:0007669"/>
    <property type="project" value="TreeGrafter"/>
</dbReference>
<dbReference type="Pfam" id="PF15786">
    <property type="entry name" value="PET117"/>
    <property type="match status" value="1"/>
</dbReference>
<sequence length="89" mass="10232">MSTASKVVLGVSVALTLSTVAGVHLKQTWDRQRLHEGVVRDLERLHRKQENLRLLEEQRSLTRQLEDLRLFASALQKLEKKSSNTLLEK</sequence>
<keyword evidence="7" id="KW-1185">Reference proteome</keyword>
<dbReference type="GO" id="GO:0005739">
    <property type="term" value="C:mitochondrion"/>
    <property type="evidence" value="ECO:0007669"/>
    <property type="project" value="UniProtKB-SubCell"/>
</dbReference>
<evidence type="ECO:0000313" key="7">
    <source>
        <dbReference type="Proteomes" id="UP000472263"/>
    </source>
</evidence>
<protein>
    <recommendedName>
        <fullName evidence="8">PET117 cytochrome c oxidase chaperone</fullName>
    </recommendedName>
</protein>
<accession>A0A667WFH7</accession>
<dbReference type="FunCoup" id="A0A667WFH7">
    <property type="interactions" value="70"/>
</dbReference>
<evidence type="ECO:0000256" key="1">
    <source>
        <dbReference type="ARBA" id="ARBA00004173"/>
    </source>
</evidence>
<dbReference type="Proteomes" id="UP000472263">
    <property type="component" value="Chromosome 1"/>
</dbReference>
<feature type="signal peptide" evidence="5">
    <location>
        <begin position="1"/>
        <end position="22"/>
    </location>
</feature>
<keyword evidence="5" id="KW-0732">Signal</keyword>
<evidence type="ECO:0000256" key="3">
    <source>
        <dbReference type="ARBA" id="ARBA00022946"/>
    </source>
</evidence>
<dbReference type="Ensembl" id="ENSMMDT00005000117.1">
    <property type="protein sequence ID" value="ENSMMDP00005000113.1"/>
    <property type="gene ID" value="ENSMMDG00005000058.1"/>
</dbReference>
<keyword evidence="4" id="KW-0496">Mitochondrion</keyword>